<dbReference type="EMBL" id="BDJL01000024">
    <property type="protein sequence ID" value="GAV24949.1"/>
    <property type="molecule type" value="Genomic_DNA"/>
</dbReference>
<dbReference type="InterPro" id="IPR008284">
    <property type="entry name" value="MoCF_biosynth_CS"/>
</dbReference>
<feature type="domain" description="MoaB/Mog" evidence="13">
    <location>
        <begin position="5"/>
        <end position="149"/>
    </location>
</feature>
<keyword evidence="9" id="KW-0460">Magnesium</keyword>
<dbReference type="InterPro" id="IPR051920">
    <property type="entry name" value="MPT_Adenylyltrnsfr/MoaC-Rel"/>
</dbReference>
<dbReference type="Pfam" id="PF00994">
    <property type="entry name" value="MoCF_biosynth"/>
    <property type="match status" value="1"/>
</dbReference>
<dbReference type="PANTHER" id="PTHR43764:SF1">
    <property type="entry name" value="MOLYBDOPTERIN MOLYBDOTRANSFERASE"/>
    <property type="match status" value="1"/>
</dbReference>
<dbReference type="AlphaFoldDB" id="A0A1L8D1D0"/>
<dbReference type="PIRSF" id="PIRSF006443">
    <property type="entry name" value="MoaB"/>
    <property type="match status" value="1"/>
</dbReference>
<evidence type="ECO:0000256" key="1">
    <source>
        <dbReference type="ARBA" id="ARBA00001946"/>
    </source>
</evidence>
<dbReference type="FunFam" id="3.40.980.10:FF:000002">
    <property type="entry name" value="Molybdopterin molybdenumtransferase"/>
    <property type="match status" value="1"/>
</dbReference>
<keyword evidence="8" id="KW-0479">Metal-binding</keyword>
<dbReference type="STRING" id="661089.ciss_08820"/>
<dbReference type="InterPro" id="IPR001453">
    <property type="entry name" value="MoaB/Mog_dom"/>
</dbReference>
<name>A0A1L8D1D0_9THEO</name>
<dbReference type="InterPro" id="IPR012245">
    <property type="entry name" value="MoaB"/>
</dbReference>
<keyword evidence="7" id="KW-0808">Transferase</keyword>
<dbReference type="CDD" id="cd00886">
    <property type="entry name" value="MogA_MoaB"/>
    <property type="match status" value="1"/>
</dbReference>
<accession>A0A1L8D1D0</accession>
<keyword evidence="6" id="KW-0500">Molybdenum</keyword>
<reference evidence="15" key="1">
    <citation type="submission" date="2016-12" db="EMBL/GenBank/DDBJ databases">
        <title>Draft Genome Sequences od Carboxydothermus pertinax and islandicus, Hydrogenogenic Carboxydotrophic Bacteria.</title>
        <authorList>
            <person name="Fukuyama Y."/>
            <person name="Ohmae K."/>
            <person name="Yoneda Y."/>
            <person name="Yoshida T."/>
            <person name="Sako Y."/>
        </authorList>
    </citation>
    <scope>NUCLEOTIDE SEQUENCE [LARGE SCALE GENOMIC DNA]</scope>
    <source>
        <strain evidence="15">SET</strain>
    </source>
</reference>
<comment type="caution">
    <text evidence="14">The sequence shown here is derived from an EMBL/GenBank/DDBJ whole genome shotgun (WGS) entry which is preliminary data.</text>
</comment>
<sequence>MIKVGVLTLSDKGSRGEREDKSGQVIKEMVQEIDGVVVKYEVIPDEYELIVKTLISWCDEEKLDLILTTGGTGLSPRDVTPEATRAVITREVPGIPEAMRMASLAKTNRAMLTRAVAGTRGGTLIINLPGSPRGVRENLEVVLPVIPHALEILQARGGECAQ</sequence>
<dbReference type="RefSeq" id="WP_075865124.1">
    <property type="nucleotide sequence ID" value="NZ_BDJL01000024.1"/>
</dbReference>
<evidence type="ECO:0000256" key="8">
    <source>
        <dbReference type="ARBA" id="ARBA00022723"/>
    </source>
</evidence>
<evidence type="ECO:0000313" key="14">
    <source>
        <dbReference type="EMBL" id="GAV24949.1"/>
    </source>
</evidence>
<dbReference type="GO" id="GO:0016740">
    <property type="term" value="F:transferase activity"/>
    <property type="evidence" value="ECO:0007669"/>
    <property type="project" value="UniProtKB-KW"/>
</dbReference>
<evidence type="ECO:0000256" key="6">
    <source>
        <dbReference type="ARBA" id="ARBA00022505"/>
    </source>
</evidence>
<evidence type="ECO:0000256" key="4">
    <source>
        <dbReference type="ARBA" id="ARBA00006112"/>
    </source>
</evidence>
<dbReference type="GO" id="GO:0046872">
    <property type="term" value="F:metal ion binding"/>
    <property type="evidence" value="ECO:0007669"/>
    <property type="project" value="UniProtKB-KW"/>
</dbReference>
<feature type="region of interest" description="Disordered" evidence="12">
    <location>
        <begin position="1"/>
        <end position="21"/>
    </location>
</feature>
<comment type="cofactor">
    <cofactor evidence="1">
        <name>Mg(2+)</name>
        <dbReference type="ChEBI" id="CHEBI:18420"/>
    </cofactor>
</comment>
<evidence type="ECO:0000256" key="12">
    <source>
        <dbReference type="SAM" id="MobiDB-lite"/>
    </source>
</evidence>
<feature type="compositionally biased region" description="Basic and acidic residues" evidence="12">
    <location>
        <begin position="12"/>
        <end position="21"/>
    </location>
</feature>
<dbReference type="SMART" id="SM00852">
    <property type="entry name" value="MoCF_biosynth"/>
    <property type="match status" value="1"/>
</dbReference>
<evidence type="ECO:0000256" key="5">
    <source>
        <dbReference type="ARBA" id="ARBA00015262"/>
    </source>
</evidence>
<evidence type="ECO:0000313" key="15">
    <source>
        <dbReference type="Proteomes" id="UP000187338"/>
    </source>
</evidence>
<organism evidence="14 15">
    <name type="scientific">Carboxydothermus islandicus</name>
    <dbReference type="NCBI Taxonomy" id="661089"/>
    <lineage>
        <taxon>Bacteria</taxon>
        <taxon>Bacillati</taxon>
        <taxon>Bacillota</taxon>
        <taxon>Clostridia</taxon>
        <taxon>Thermoanaerobacterales</taxon>
        <taxon>Thermoanaerobacteraceae</taxon>
        <taxon>Carboxydothermus</taxon>
    </lineage>
</organism>
<comment type="similarity">
    <text evidence="4 11">Belongs to the MoaB/Mog family.</text>
</comment>
<evidence type="ECO:0000256" key="10">
    <source>
        <dbReference type="ARBA" id="ARBA00023150"/>
    </source>
</evidence>
<dbReference type="Proteomes" id="UP000187338">
    <property type="component" value="Unassembled WGS sequence"/>
</dbReference>
<evidence type="ECO:0000256" key="9">
    <source>
        <dbReference type="ARBA" id="ARBA00022842"/>
    </source>
</evidence>
<evidence type="ECO:0000256" key="2">
    <source>
        <dbReference type="ARBA" id="ARBA00003487"/>
    </source>
</evidence>
<keyword evidence="15" id="KW-1185">Reference proteome</keyword>
<evidence type="ECO:0000256" key="7">
    <source>
        <dbReference type="ARBA" id="ARBA00022679"/>
    </source>
</evidence>
<dbReference type="GO" id="GO:0006777">
    <property type="term" value="P:Mo-molybdopterin cofactor biosynthetic process"/>
    <property type="evidence" value="ECO:0007669"/>
    <property type="project" value="UniProtKB-UniRule"/>
</dbReference>
<dbReference type="OrthoDB" id="9784492at2"/>
<evidence type="ECO:0000256" key="11">
    <source>
        <dbReference type="PIRNR" id="PIRNR006443"/>
    </source>
</evidence>
<dbReference type="SUPFAM" id="SSF53218">
    <property type="entry name" value="Molybdenum cofactor biosynthesis proteins"/>
    <property type="match status" value="1"/>
</dbReference>
<proteinExistence type="inferred from homology"/>
<dbReference type="PANTHER" id="PTHR43764">
    <property type="entry name" value="MOLYBDENUM COFACTOR BIOSYNTHESIS"/>
    <property type="match status" value="1"/>
</dbReference>
<comment type="pathway">
    <text evidence="3 11">Cofactor biosynthesis; molybdopterin biosynthesis.</text>
</comment>
<gene>
    <name evidence="14" type="ORF">ciss_08820</name>
</gene>
<protein>
    <recommendedName>
        <fullName evidence="5 11">Molybdenum cofactor biosynthesis protein B</fullName>
    </recommendedName>
</protein>
<dbReference type="UniPathway" id="UPA00344"/>
<dbReference type="PROSITE" id="PS01078">
    <property type="entry name" value="MOCF_BIOSYNTHESIS_1"/>
    <property type="match status" value="1"/>
</dbReference>
<dbReference type="Gene3D" id="3.40.980.10">
    <property type="entry name" value="MoaB/Mog-like domain"/>
    <property type="match status" value="1"/>
</dbReference>
<dbReference type="NCBIfam" id="TIGR00177">
    <property type="entry name" value="molyb_syn"/>
    <property type="match status" value="1"/>
</dbReference>
<keyword evidence="10 11" id="KW-0501">Molybdenum cofactor biosynthesis</keyword>
<evidence type="ECO:0000259" key="13">
    <source>
        <dbReference type="SMART" id="SM00852"/>
    </source>
</evidence>
<dbReference type="InterPro" id="IPR036425">
    <property type="entry name" value="MoaB/Mog-like_dom_sf"/>
</dbReference>
<evidence type="ECO:0000256" key="3">
    <source>
        <dbReference type="ARBA" id="ARBA00005046"/>
    </source>
</evidence>
<comment type="function">
    <text evidence="2 11">May be involved in the biosynthesis of molybdopterin.</text>
</comment>